<dbReference type="PANTHER" id="PTHR38409:SF1">
    <property type="entry name" value="MITOCHONDRIAL ADAPTER PROTEIN MCP1"/>
    <property type="match status" value="1"/>
</dbReference>
<dbReference type="InterPro" id="IPR012472">
    <property type="entry name" value="MCP1_TM"/>
</dbReference>
<keyword evidence="1" id="KW-0472">Membrane</keyword>
<dbReference type="OrthoDB" id="10259513at2759"/>
<feature type="transmembrane region" description="Helical" evidence="1">
    <location>
        <begin position="140"/>
        <end position="163"/>
    </location>
</feature>
<dbReference type="GO" id="GO:0055088">
    <property type="term" value="P:lipid homeostasis"/>
    <property type="evidence" value="ECO:0007669"/>
    <property type="project" value="InterPro"/>
</dbReference>
<name>A0A5J5F3M3_9PEZI</name>
<dbReference type="Pfam" id="PF07950">
    <property type="entry name" value="MCP1_TM"/>
    <property type="match status" value="1"/>
</dbReference>
<dbReference type="PANTHER" id="PTHR38409">
    <property type="entry name" value="MDM10-COMPLEMENTING PROTEIN 1"/>
    <property type="match status" value="1"/>
</dbReference>
<feature type="transmembrane region" description="Helical" evidence="1">
    <location>
        <begin position="194"/>
        <end position="216"/>
    </location>
</feature>
<feature type="transmembrane region" description="Helical" evidence="1">
    <location>
        <begin position="240"/>
        <end position="262"/>
    </location>
</feature>
<accession>A0A5J5F3M3</accession>
<sequence length="322" mass="35865">MHTFFPHPSTASRIMASELYVPRPRDDDEVSLISMRELAPSPIEDEDVDAYYSITTDGSETPPLAKSMTSSLHSRTASITTGRGPGFWLARTQKYSSYAFLTFLTVHGATAAVSPLLFGIDSGNSSLLLARTYFYQATPYTELLLIPGSLALHIASGLSLRIYRHFSQKSRYGGRIPPALSMWRWRNFSGISRTGWVALPGVVLHAGLMRLVPWWIDGDSSQISLEYFAYGFFRGKWSKWVGGAFYAVFVGSVSYHVVYGLARYWGVAVERRKKVLNAAVVAAAGVWMAGLARIVVHSGKVGGYLGRRFEEFYRVFFRGLEI</sequence>
<dbReference type="SUPFAM" id="SSF81343">
    <property type="entry name" value="Fumarate reductase respiratory complex transmembrane subunits"/>
    <property type="match status" value="1"/>
</dbReference>
<keyword evidence="1" id="KW-1133">Transmembrane helix</keyword>
<dbReference type="GO" id="GO:0005741">
    <property type="term" value="C:mitochondrial outer membrane"/>
    <property type="evidence" value="ECO:0007669"/>
    <property type="project" value="TreeGrafter"/>
</dbReference>
<evidence type="ECO:0000313" key="4">
    <source>
        <dbReference type="Proteomes" id="UP000326924"/>
    </source>
</evidence>
<evidence type="ECO:0000259" key="2">
    <source>
        <dbReference type="Pfam" id="PF07950"/>
    </source>
</evidence>
<dbReference type="AlphaFoldDB" id="A0A5J5F3M3"/>
<dbReference type="InParanoid" id="A0A5J5F3M3"/>
<dbReference type="InterPro" id="IPR039960">
    <property type="entry name" value="MCP1"/>
</dbReference>
<reference evidence="3 4" key="1">
    <citation type="submission" date="2019-09" db="EMBL/GenBank/DDBJ databases">
        <title>Draft genome of the ectomycorrhizal ascomycete Sphaerosporella brunnea.</title>
        <authorList>
            <consortium name="DOE Joint Genome Institute"/>
            <person name="Benucci G.M."/>
            <person name="Marozzi G."/>
            <person name="Antonielli L."/>
            <person name="Sanchez S."/>
            <person name="Marco P."/>
            <person name="Wang X."/>
            <person name="Falini L.B."/>
            <person name="Barry K."/>
            <person name="Haridas S."/>
            <person name="Lipzen A."/>
            <person name="Labutti K."/>
            <person name="Grigoriev I.V."/>
            <person name="Murat C."/>
            <person name="Martin F."/>
            <person name="Albertini E."/>
            <person name="Donnini D."/>
            <person name="Bonito G."/>
        </authorList>
    </citation>
    <scope>NUCLEOTIDE SEQUENCE [LARGE SCALE GENOMIC DNA]</scope>
    <source>
        <strain evidence="3 4">Sb_GMNB300</strain>
    </source>
</reference>
<feature type="domain" description="Mitochondrial adapter protein MCP1 transmembrane" evidence="2">
    <location>
        <begin position="202"/>
        <end position="294"/>
    </location>
</feature>
<organism evidence="3 4">
    <name type="scientific">Sphaerosporella brunnea</name>
    <dbReference type="NCBI Taxonomy" id="1250544"/>
    <lineage>
        <taxon>Eukaryota</taxon>
        <taxon>Fungi</taxon>
        <taxon>Dikarya</taxon>
        <taxon>Ascomycota</taxon>
        <taxon>Pezizomycotina</taxon>
        <taxon>Pezizomycetes</taxon>
        <taxon>Pezizales</taxon>
        <taxon>Pyronemataceae</taxon>
        <taxon>Sphaerosporella</taxon>
    </lineage>
</organism>
<dbReference type="GO" id="GO:0007005">
    <property type="term" value="P:mitochondrion organization"/>
    <property type="evidence" value="ECO:0007669"/>
    <property type="project" value="TreeGrafter"/>
</dbReference>
<dbReference type="EMBL" id="VXIS01000043">
    <property type="protein sequence ID" value="KAA8910678.1"/>
    <property type="molecule type" value="Genomic_DNA"/>
</dbReference>
<proteinExistence type="predicted"/>
<protein>
    <recommendedName>
        <fullName evidence="2">Mitochondrial adapter protein MCP1 transmembrane domain-containing protein</fullName>
    </recommendedName>
</protein>
<dbReference type="FunCoup" id="A0A5J5F3M3">
    <property type="interactions" value="10"/>
</dbReference>
<comment type="caution">
    <text evidence="3">The sequence shown here is derived from an EMBL/GenBank/DDBJ whole genome shotgun (WGS) entry which is preliminary data.</text>
</comment>
<evidence type="ECO:0000256" key="1">
    <source>
        <dbReference type="SAM" id="Phobius"/>
    </source>
</evidence>
<feature type="transmembrane region" description="Helical" evidence="1">
    <location>
        <begin position="274"/>
        <end position="296"/>
    </location>
</feature>
<feature type="transmembrane region" description="Helical" evidence="1">
    <location>
        <begin position="98"/>
        <end position="120"/>
    </location>
</feature>
<dbReference type="Proteomes" id="UP000326924">
    <property type="component" value="Unassembled WGS sequence"/>
</dbReference>
<evidence type="ECO:0000313" key="3">
    <source>
        <dbReference type="EMBL" id="KAA8910678.1"/>
    </source>
</evidence>
<keyword evidence="4" id="KW-1185">Reference proteome</keyword>
<keyword evidence="1" id="KW-0812">Transmembrane</keyword>
<dbReference type="InterPro" id="IPR034804">
    <property type="entry name" value="SQR/QFR_C/D"/>
</dbReference>
<gene>
    <name evidence="3" type="ORF">FN846DRAFT_938163</name>
</gene>